<evidence type="ECO:0000313" key="1">
    <source>
        <dbReference type="EMBL" id="EDV90431.1"/>
    </source>
</evidence>
<organism evidence="2">
    <name type="scientific">Drosophila grimshawi</name>
    <name type="common">Hawaiian fruit fly</name>
    <name type="synonym">Idiomyia grimshawi</name>
    <dbReference type="NCBI Taxonomy" id="7222"/>
    <lineage>
        <taxon>Eukaryota</taxon>
        <taxon>Metazoa</taxon>
        <taxon>Ecdysozoa</taxon>
        <taxon>Arthropoda</taxon>
        <taxon>Hexapoda</taxon>
        <taxon>Insecta</taxon>
        <taxon>Pterygota</taxon>
        <taxon>Neoptera</taxon>
        <taxon>Endopterygota</taxon>
        <taxon>Diptera</taxon>
        <taxon>Brachycera</taxon>
        <taxon>Muscomorpha</taxon>
        <taxon>Ephydroidea</taxon>
        <taxon>Drosophilidae</taxon>
        <taxon>Drosophila</taxon>
        <taxon>Hawaiian Drosophila</taxon>
    </lineage>
</organism>
<dbReference type="Proteomes" id="UP000001070">
    <property type="component" value="Unassembled WGS sequence"/>
</dbReference>
<dbReference type="EMBL" id="CH918626">
    <property type="protein sequence ID" value="EDV90431.1"/>
    <property type="molecule type" value="Genomic_DNA"/>
</dbReference>
<proteinExistence type="predicted"/>
<gene>
    <name evidence="1" type="primary">Dgri\GH13942</name>
    <name evidence="1" type="ORF">Dgri_GH13942</name>
</gene>
<reference evidence="1 2" key="1">
    <citation type="journal article" date="2007" name="Nature">
        <title>Evolution of genes and genomes on the Drosophila phylogeny.</title>
        <authorList>
            <consortium name="Drosophila 12 Genomes Consortium"/>
            <person name="Clark A.G."/>
            <person name="Eisen M.B."/>
            <person name="Smith D.R."/>
            <person name="Bergman C.M."/>
            <person name="Oliver B."/>
            <person name="Markow T.A."/>
            <person name="Kaufman T.C."/>
            <person name="Kellis M."/>
            <person name="Gelbart W."/>
            <person name="Iyer V.N."/>
            <person name="Pollard D.A."/>
            <person name="Sackton T.B."/>
            <person name="Larracuente A.M."/>
            <person name="Singh N.D."/>
            <person name="Abad J.P."/>
            <person name="Abt D.N."/>
            <person name="Adryan B."/>
            <person name="Aguade M."/>
            <person name="Akashi H."/>
            <person name="Anderson W.W."/>
            <person name="Aquadro C.F."/>
            <person name="Ardell D.H."/>
            <person name="Arguello R."/>
            <person name="Artieri C.G."/>
            <person name="Barbash D.A."/>
            <person name="Barker D."/>
            <person name="Barsanti P."/>
            <person name="Batterham P."/>
            <person name="Batzoglou S."/>
            <person name="Begun D."/>
            <person name="Bhutkar A."/>
            <person name="Blanco E."/>
            <person name="Bosak S.A."/>
            <person name="Bradley R.K."/>
            <person name="Brand A.D."/>
            <person name="Brent M.R."/>
            <person name="Brooks A.N."/>
            <person name="Brown R.H."/>
            <person name="Butlin R.K."/>
            <person name="Caggese C."/>
            <person name="Calvi B.R."/>
            <person name="Bernardo de Carvalho A."/>
            <person name="Caspi A."/>
            <person name="Castrezana S."/>
            <person name="Celniker S.E."/>
            <person name="Chang J.L."/>
            <person name="Chapple C."/>
            <person name="Chatterji S."/>
            <person name="Chinwalla A."/>
            <person name="Civetta A."/>
            <person name="Clifton S.W."/>
            <person name="Comeron J.M."/>
            <person name="Costello J.C."/>
            <person name="Coyne J.A."/>
            <person name="Daub J."/>
            <person name="David R.G."/>
            <person name="Delcher A.L."/>
            <person name="Delehaunty K."/>
            <person name="Do C.B."/>
            <person name="Ebling H."/>
            <person name="Edwards K."/>
            <person name="Eickbush T."/>
            <person name="Evans J.D."/>
            <person name="Filipski A."/>
            <person name="Findeiss S."/>
            <person name="Freyhult E."/>
            <person name="Fulton L."/>
            <person name="Fulton R."/>
            <person name="Garcia A.C."/>
            <person name="Gardiner A."/>
            <person name="Garfield D.A."/>
            <person name="Garvin B.E."/>
            <person name="Gibson G."/>
            <person name="Gilbert D."/>
            <person name="Gnerre S."/>
            <person name="Godfrey J."/>
            <person name="Good R."/>
            <person name="Gotea V."/>
            <person name="Gravely B."/>
            <person name="Greenberg A.J."/>
            <person name="Griffiths-Jones S."/>
            <person name="Gross S."/>
            <person name="Guigo R."/>
            <person name="Gustafson E.A."/>
            <person name="Haerty W."/>
            <person name="Hahn M.W."/>
            <person name="Halligan D.L."/>
            <person name="Halpern A.L."/>
            <person name="Halter G.M."/>
            <person name="Han M.V."/>
            <person name="Heger A."/>
            <person name="Hillier L."/>
            <person name="Hinrichs A.S."/>
            <person name="Holmes I."/>
            <person name="Hoskins R.A."/>
            <person name="Hubisz M.J."/>
            <person name="Hultmark D."/>
            <person name="Huntley M.A."/>
            <person name="Jaffe D.B."/>
            <person name="Jagadeeshan S."/>
            <person name="Jeck W.R."/>
            <person name="Johnson J."/>
            <person name="Jones C.D."/>
            <person name="Jordan W.C."/>
            <person name="Karpen G.H."/>
            <person name="Kataoka E."/>
            <person name="Keightley P.D."/>
            <person name="Kheradpour P."/>
            <person name="Kirkness E.F."/>
            <person name="Koerich L.B."/>
            <person name="Kristiansen K."/>
            <person name="Kudrna D."/>
            <person name="Kulathinal R.J."/>
            <person name="Kumar S."/>
            <person name="Kwok R."/>
            <person name="Lander E."/>
            <person name="Langley C.H."/>
            <person name="Lapoint R."/>
            <person name="Lazzaro B.P."/>
            <person name="Lee S.J."/>
            <person name="Levesque L."/>
            <person name="Li R."/>
            <person name="Lin C.F."/>
            <person name="Lin M.F."/>
            <person name="Lindblad-Toh K."/>
            <person name="Llopart A."/>
            <person name="Long M."/>
            <person name="Low L."/>
            <person name="Lozovsky E."/>
            <person name="Lu J."/>
            <person name="Luo M."/>
            <person name="Machado C.A."/>
            <person name="Makalowski W."/>
            <person name="Marzo M."/>
            <person name="Matsuda M."/>
            <person name="Matzkin L."/>
            <person name="McAllister B."/>
            <person name="McBride C.S."/>
            <person name="McKernan B."/>
            <person name="McKernan K."/>
            <person name="Mendez-Lago M."/>
            <person name="Minx P."/>
            <person name="Mollenhauer M.U."/>
            <person name="Montooth K."/>
            <person name="Mount S.M."/>
            <person name="Mu X."/>
            <person name="Myers E."/>
            <person name="Negre B."/>
            <person name="Newfeld S."/>
            <person name="Nielsen R."/>
            <person name="Noor M.A."/>
            <person name="O'Grady P."/>
            <person name="Pachter L."/>
            <person name="Papaceit M."/>
            <person name="Parisi M.J."/>
            <person name="Parisi M."/>
            <person name="Parts L."/>
            <person name="Pedersen J.S."/>
            <person name="Pesole G."/>
            <person name="Phillippy A.M."/>
            <person name="Ponting C.P."/>
            <person name="Pop M."/>
            <person name="Porcelli D."/>
            <person name="Powell J.R."/>
            <person name="Prohaska S."/>
            <person name="Pruitt K."/>
            <person name="Puig M."/>
            <person name="Quesneville H."/>
            <person name="Ram K.R."/>
            <person name="Rand D."/>
            <person name="Rasmussen M.D."/>
            <person name="Reed L.K."/>
            <person name="Reenan R."/>
            <person name="Reily A."/>
            <person name="Remington K.A."/>
            <person name="Rieger T.T."/>
            <person name="Ritchie M.G."/>
            <person name="Robin C."/>
            <person name="Rogers Y.H."/>
            <person name="Rohde C."/>
            <person name="Rozas J."/>
            <person name="Rubenfield M.J."/>
            <person name="Ruiz A."/>
            <person name="Russo S."/>
            <person name="Salzberg S.L."/>
            <person name="Sanchez-Gracia A."/>
            <person name="Saranga D.J."/>
            <person name="Sato H."/>
            <person name="Schaeffer S.W."/>
            <person name="Schatz M.C."/>
            <person name="Schlenke T."/>
            <person name="Schwartz R."/>
            <person name="Segarra C."/>
            <person name="Singh R.S."/>
            <person name="Sirot L."/>
            <person name="Sirota M."/>
            <person name="Sisneros N.B."/>
            <person name="Smith C.D."/>
            <person name="Smith T.F."/>
            <person name="Spieth J."/>
            <person name="Stage D.E."/>
            <person name="Stark A."/>
            <person name="Stephan W."/>
            <person name="Strausberg R.L."/>
            <person name="Strempel S."/>
            <person name="Sturgill D."/>
            <person name="Sutton G."/>
            <person name="Sutton G.G."/>
            <person name="Tao W."/>
            <person name="Teichmann S."/>
            <person name="Tobari Y.N."/>
            <person name="Tomimura Y."/>
            <person name="Tsolas J.M."/>
            <person name="Valente V.L."/>
            <person name="Venter E."/>
            <person name="Venter J.C."/>
            <person name="Vicario S."/>
            <person name="Vieira F.G."/>
            <person name="Vilella A.J."/>
            <person name="Villasante A."/>
            <person name="Walenz B."/>
            <person name="Wang J."/>
            <person name="Wasserman M."/>
            <person name="Watts T."/>
            <person name="Wilson D."/>
            <person name="Wilson R.K."/>
            <person name="Wing R.A."/>
            <person name="Wolfner M.F."/>
            <person name="Wong A."/>
            <person name="Wong G.K."/>
            <person name="Wu C.I."/>
            <person name="Wu G."/>
            <person name="Yamamoto D."/>
            <person name="Yang H.P."/>
            <person name="Yang S.P."/>
            <person name="Yorke J.A."/>
            <person name="Yoshida K."/>
            <person name="Zdobnov E."/>
            <person name="Zhang P."/>
            <person name="Zhang Y."/>
            <person name="Zimin A.V."/>
            <person name="Baldwin J."/>
            <person name="Abdouelleil A."/>
            <person name="Abdulkadir J."/>
            <person name="Abebe A."/>
            <person name="Abera B."/>
            <person name="Abreu J."/>
            <person name="Acer S.C."/>
            <person name="Aftuck L."/>
            <person name="Alexander A."/>
            <person name="An P."/>
            <person name="Anderson E."/>
            <person name="Anderson S."/>
            <person name="Arachi H."/>
            <person name="Azer M."/>
            <person name="Bachantsang P."/>
            <person name="Barry A."/>
            <person name="Bayul T."/>
            <person name="Berlin A."/>
            <person name="Bessette D."/>
            <person name="Bloom T."/>
            <person name="Blye J."/>
            <person name="Boguslavskiy L."/>
            <person name="Bonnet C."/>
            <person name="Boukhgalter B."/>
            <person name="Bourzgui I."/>
            <person name="Brown A."/>
            <person name="Cahill P."/>
            <person name="Channer S."/>
            <person name="Cheshatsang Y."/>
            <person name="Chuda L."/>
            <person name="Citroen M."/>
            <person name="Collymore A."/>
            <person name="Cooke P."/>
            <person name="Costello M."/>
            <person name="D'Aco K."/>
            <person name="Daza R."/>
            <person name="De Haan G."/>
            <person name="DeGray S."/>
            <person name="DeMaso C."/>
            <person name="Dhargay N."/>
            <person name="Dooley K."/>
            <person name="Dooley E."/>
            <person name="Doricent M."/>
            <person name="Dorje P."/>
            <person name="Dorjee K."/>
            <person name="Dupes A."/>
            <person name="Elong R."/>
            <person name="Falk J."/>
            <person name="Farina A."/>
            <person name="Faro S."/>
            <person name="Ferguson D."/>
            <person name="Fisher S."/>
            <person name="Foley C.D."/>
            <person name="Franke A."/>
            <person name="Friedrich D."/>
            <person name="Gadbois L."/>
            <person name="Gearin G."/>
            <person name="Gearin C.R."/>
            <person name="Giannoukos G."/>
            <person name="Goode T."/>
            <person name="Graham J."/>
            <person name="Grandbois E."/>
            <person name="Grewal S."/>
            <person name="Gyaltsen K."/>
            <person name="Hafez N."/>
            <person name="Hagos B."/>
            <person name="Hall J."/>
            <person name="Henson C."/>
            <person name="Hollinger A."/>
            <person name="Honan T."/>
            <person name="Huard M.D."/>
            <person name="Hughes L."/>
            <person name="Hurhula B."/>
            <person name="Husby M.E."/>
            <person name="Kamat A."/>
            <person name="Kanga B."/>
            <person name="Kashin S."/>
            <person name="Khazanovich D."/>
            <person name="Kisner P."/>
            <person name="Lance K."/>
            <person name="Lara M."/>
            <person name="Lee W."/>
            <person name="Lennon N."/>
            <person name="Letendre F."/>
            <person name="LeVine R."/>
            <person name="Lipovsky A."/>
            <person name="Liu X."/>
            <person name="Liu J."/>
            <person name="Liu S."/>
            <person name="Lokyitsang T."/>
            <person name="Lokyitsang Y."/>
            <person name="Lubonja R."/>
            <person name="Lui A."/>
            <person name="MacDonald P."/>
            <person name="Magnisalis V."/>
            <person name="Maru K."/>
            <person name="Matthews C."/>
            <person name="McCusker W."/>
            <person name="McDonough S."/>
            <person name="Mehta T."/>
            <person name="Meldrim J."/>
            <person name="Meneus L."/>
            <person name="Mihai O."/>
            <person name="Mihalev A."/>
            <person name="Mihova T."/>
            <person name="Mittelman R."/>
            <person name="Mlenga V."/>
            <person name="Montmayeur A."/>
            <person name="Mulrain L."/>
            <person name="Navidi A."/>
            <person name="Naylor J."/>
            <person name="Negash T."/>
            <person name="Nguyen T."/>
            <person name="Nguyen N."/>
            <person name="Nicol R."/>
            <person name="Norbu C."/>
            <person name="Norbu N."/>
            <person name="Novod N."/>
            <person name="O'Neill B."/>
            <person name="Osman S."/>
            <person name="Markiewicz E."/>
            <person name="Oyono O.L."/>
            <person name="Patti C."/>
            <person name="Phunkhang P."/>
            <person name="Pierre F."/>
            <person name="Priest M."/>
            <person name="Raghuraman S."/>
            <person name="Rege F."/>
            <person name="Reyes R."/>
            <person name="Rise C."/>
            <person name="Rogov P."/>
            <person name="Ross K."/>
            <person name="Ryan E."/>
            <person name="Settipalli S."/>
            <person name="Shea T."/>
            <person name="Sherpa N."/>
            <person name="Shi L."/>
            <person name="Shih D."/>
            <person name="Sparrow T."/>
            <person name="Spaulding J."/>
            <person name="Stalker J."/>
            <person name="Stange-Thomann N."/>
            <person name="Stavropoulos S."/>
            <person name="Stone C."/>
            <person name="Strader C."/>
            <person name="Tesfaye S."/>
            <person name="Thomson T."/>
            <person name="Thoulutsang Y."/>
            <person name="Thoulutsang D."/>
            <person name="Topham K."/>
            <person name="Topping I."/>
            <person name="Tsamla T."/>
            <person name="Vassiliev H."/>
            <person name="Vo A."/>
            <person name="Wangchuk T."/>
            <person name="Wangdi T."/>
            <person name="Weiand M."/>
            <person name="Wilkinson J."/>
            <person name="Wilson A."/>
            <person name="Yadav S."/>
            <person name="Young G."/>
            <person name="Yu Q."/>
            <person name="Zembek L."/>
            <person name="Zhong D."/>
            <person name="Zimmer A."/>
            <person name="Zwirko Z."/>
            <person name="Jaffe D.B."/>
            <person name="Alvarez P."/>
            <person name="Brockman W."/>
            <person name="Butler J."/>
            <person name="Chin C."/>
            <person name="Gnerre S."/>
            <person name="Grabherr M."/>
            <person name="Kleber M."/>
            <person name="Mauceli E."/>
            <person name="MacCallum I."/>
        </authorList>
    </citation>
    <scope>NUCLEOTIDE SEQUENCE [LARGE SCALE GENOMIC DNA]</scope>
    <source>
        <strain evidence="2">Tucson 15287-2541.00</strain>
    </source>
</reference>
<name>B4K277_DROGR</name>
<protein>
    <submittedName>
        <fullName evidence="1">GH13942</fullName>
    </submittedName>
</protein>
<dbReference type="HOGENOM" id="CLU_2576322_0_0_1"/>
<keyword evidence="2" id="KW-1185">Reference proteome</keyword>
<dbReference type="AlphaFoldDB" id="B4K277"/>
<accession>B4K277</accession>
<sequence length="81" mass="9437">MARADKQNVNVNVNASVNVDINVNVSVNCRLSHLSDTRYTIIIARCVHPTIYIHMYIYMYRYMHVYGYNLSSSCEKLQFSN</sequence>
<evidence type="ECO:0000313" key="2">
    <source>
        <dbReference type="Proteomes" id="UP000001070"/>
    </source>
</evidence>
<dbReference type="InParanoid" id="B4K277"/>